<dbReference type="Gene3D" id="3.30.450.40">
    <property type="match status" value="1"/>
</dbReference>
<organism evidence="2 3">
    <name type="scientific">Xenophilus arseniciresistens</name>
    <dbReference type="NCBI Taxonomy" id="1283306"/>
    <lineage>
        <taxon>Bacteria</taxon>
        <taxon>Pseudomonadati</taxon>
        <taxon>Pseudomonadota</taxon>
        <taxon>Betaproteobacteria</taxon>
        <taxon>Burkholderiales</taxon>
        <taxon>Comamonadaceae</taxon>
        <taxon>Xenophilus</taxon>
    </lineage>
</organism>
<dbReference type="InterPro" id="IPR029016">
    <property type="entry name" value="GAF-like_dom_sf"/>
</dbReference>
<evidence type="ECO:0000313" key="3">
    <source>
        <dbReference type="Proteomes" id="UP001212602"/>
    </source>
</evidence>
<dbReference type="Pfam" id="PF13185">
    <property type="entry name" value="GAF_2"/>
    <property type="match status" value="1"/>
</dbReference>
<reference evidence="2" key="1">
    <citation type="submission" date="2023-01" db="EMBL/GenBank/DDBJ databases">
        <title>Xenophilus mangrovi sp. nov., isolated from soil of Mangrove nature reserve.</title>
        <authorList>
            <person name="Xu S."/>
            <person name="Liu Z."/>
            <person name="Xu Y."/>
        </authorList>
    </citation>
    <scope>NUCLEOTIDE SEQUENCE</scope>
    <source>
        <strain evidence="2">YW8</strain>
    </source>
</reference>
<dbReference type="SUPFAM" id="SSF55781">
    <property type="entry name" value="GAF domain-like"/>
    <property type="match status" value="1"/>
</dbReference>
<sequence length="177" mass="18755">MPPPGQGEMQVICADKPFRADEVSVARAVGELLQVVRESLALEVVFIGQISGGRRYFRHVSTALAPAPIAEGGSHPAEESICQRLLDGRVPALIPSVREIAQAQQFTPEVCALSSHIGVPVYLPDGRLYGTLCGFNLREGSALDERDVKRLEVAASAAARLLAQADGSTQALDVALA</sequence>
<dbReference type="AlphaFoldDB" id="A0AAE3N597"/>
<feature type="domain" description="GAF" evidence="1">
    <location>
        <begin position="24"/>
        <end position="172"/>
    </location>
</feature>
<name>A0AAE3N597_9BURK</name>
<comment type="caution">
    <text evidence="2">The sequence shown here is derived from an EMBL/GenBank/DDBJ whole genome shotgun (WGS) entry which is preliminary data.</text>
</comment>
<dbReference type="RefSeq" id="WP_271426396.1">
    <property type="nucleotide sequence ID" value="NZ_JAQIPB010000001.1"/>
</dbReference>
<dbReference type="InterPro" id="IPR003018">
    <property type="entry name" value="GAF"/>
</dbReference>
<dbReference type="SMART" id="SM00065">
    <property type="entry name" value="GAF"/>
    <property type="match status" value="1"/>
</dbReference>
<dbReference type="EMBL" id="JAQIPB010000001">
    <property type="protein sequence ID" value="MDA7415133.1"/>
    <property type="molecule type" value="Genomic_DNA"/>
</dbReference>
<dbReference type="Proteomes" id="UP001212602">
    <property type="component" value="Unassembled WGS sequence"/>
</dbReference>
<keyword evidence="3" id="KW-1185">Reference proteome</keyword>
<accession>A0AAE3N597</accession>
<gene>
    <name evidence="2" type="ORF">PGB34_02030</name>
</gene>
<evidence type="ECO:0000259" key="1">
    <source>
        <dbReference type="SMART" id="SM00065"/>
    </source>
</evidence>
<evidence type="ECO:0000313" key="2">
    <source>
        <dbReference type="EMBL" id="MDA7415133.1"/>
    </source>
</evidence>
<protein>
    <submittedName>
        <fullName evidence="2">GAF domain-containing protein</fullName>
    </submittedName>
</protein>
<proteinExistence type="predicted"/>